<sequence length="34" mass="3737">MDIENVGPSGFVLEFTSLGYLEPREAPRIDELAA</sequence>
<gene>
    <name evidence="1" type="ORF">BECKDK2373B_GA0170837_102049</name>
</gene>
<dbReference type="EMBL" id="CAADEX010000020">
    <property type="protein sequence ID" value="VFJ48435.1"/>
    <property type="molecule type" value="Genomic_DNA"/>
</dbReference>
<protein>
    <submittedName>
        <fullName evidence="1">Uncharacterized protein</fullName>
    </submittedName>
</protein>
<evidence type="ECO:0000313" key="1">
    <source>
        <dbReference type="EMBL" id="VFJ48435.1"/>
    </source>
</evidence>
<dbReference type="AlphaFoldDB" id="A0A450S8Z6"/>
<organism evidence="1">
    <name type="scientific">Candidatus Kentrum sp. DK</name>
    <dbReference type="NCBI Taxonomy" id="2126562"/>
    <lineage>
        <taxon>Bacteria</taxon>
        <taxon>Pseudomonadati</taxon>
        <taxon>Pseudomonadota</taxon>
        <taxon>Gammaproteobacteria</taxon>
        <taxon>Candidatus Kentrum</taxon>
    </lineage>
</organism>
<reference evidence="1" key="1">
    <citation type="submission" date="2019-02" db="EMBL/GenBank/DDBJ databases">
        <authorList>
            <person name="Gruber-Vodicka R. H."/>
            <person name="Seah K. B. B."/>
        </authorList>
    </citation>
    <scope>NUCLEOTIDE SEQUENCE</scope>
    <source>
        <strain evidence="1">BECK_DK47</strain>
    </source>
</reference>
<proteinExistence type="predicted"/>
<accession>A0A450S8Z6</accession>
<name>A0A450S8Z6_9GAMM</name>